<sequence length="69" mass="8163">MKQSNHNGAVVKQLAQTKHRMNRQELDETRNIFNYESIQKFGIERVNLEVILAFKIDGQDVWPRLKPQL</sequence>
<evidence type="ECO:0000313" key="3">
    <source>
        <dbReference type="Proteomes" id="UP000019149"/>
    </source>
</evidence>
<proteinExistence type="predicted"/>
<evidence type="ECO:0000256" key="1">
    <source>
        <dbReference type="SAM" id="MobiDB-lite"/>
    </source>
</evidence>
<dbReference type="RefSeq" id="XP_024352691.1">
    <property type="nucleotide sequence ID" value="XM_024492808.1"/>
</dbReference>
<gene>
    <name evidence="2" type="ORF">EGR_03559</name>
</gene>
<comment type="caution">
    <text evidence="2">The sequence shown here is derived from an EMBL/GenBank/DDBJ whole genome shotgun (WGS) entry which is preliminary data.</text>
</comment>
<dbReference type="CTD" id="36339274"/>
<feature type="region of interest" description="Disordered" evidence="1">
    <location>
        <begin position="1"/>
        <end position="23"/>
    </location>
</feature>
<name>W6UJ50_ECHGR</name>
<dbReference type="KEGG" id="egl:EGR_03559"/>
<accession>W6UJ50</accession>
<dbReference type="GeneID" id="36339274"/>
<dbReference type="Proteomes" id="UP000019149">
    <property type="component" value="Unassembled WGS sequence"/>
</dbReference>
<evidence type="ECO:0000313" key="2">
    <source>
        <dbReference type="EMBL" id="EUB61495.1"/>
    </source>
</evidence>
<reference evidence="2 3" key="1">
    <citation type="journal article" date="2013" name="Nat. Genet.">
        <title>The genome of the hydatid tapeworm Echinococcus granulosus.</title>
        <authorList>
            <person name="Zheng H."/>
            <person name="Zhang W."/>
            <person name="Zhang L."/>
            <person name="Zhang Z."/>
            <person name="Li J."/>
            <person name="Lu G."/>
            <person name="Zhu Y."/>
            <person name="Wang Y."/>
            <person name="Huang Y."/>
            <person name="Liu J."/>
            <person name="Kang H."/>
            <person name="Chen J."/>
            <person name="Wang L."/>
            <person name="Chen A."/>
            <person name="Yu S."/>
            <person name="Gao Z."/>
            <person name="Jin L."/>
            <person name="Gu W."/>
            <person name="Wang Z."/>
            <person name="Zhao L."/>
            <person name="Shi B."/>
            <person name="Wen H."/>
            <person name="Lin R."/>
            <person name="Jones M.K."/>
            <person name="Brejova B."/>
            <person name="Vinar T."/>
            <person name="Zhao G."/>
            <person name="McManus D.P."/>
            <person name="Chen Z."/>
            <person name="Zhou Y."/>
            <person name="Wang S."/>
        </authorList>
    </citation>
    <scope>NUCLEOTIDE SEQUENCE [LARGE SCALE GENOMIC DNA]</scope>
</reference>
<dbReference type="AlphaFoldDB" id="W6UJ50"/>
<organism evidence="2 3">
    <name type="scientific">Echinococcus granulosus</name>
    <name type="common">Hydatid tapeworm</name>
    <dbReference type="NCBI Taxonomy" id="6210"/>
    <lineage>
        <taxon>Eukaryota</taxon>
        <taxon>Metazoa</taxon>
        <taxon>Spiralia</taxon>
        <taxon>Lophotrochozoa</taxon>
        <taxon>Platyhelminthes</taxon>
        <taxon>Cestoda</taxon>
        <taxon>Eucestoda</taxon>
        <taxon>Cyclophyllidea</taxon>
        <taxon>Taeniidae</taxon>
        <taxon>Echinococcus</taxon>
        <taxon>Echinococcus granulosus group</taxon>
    </lineage>
</organism>
<protein>
    <submittedName>
        <fullName evidence="2">Uncharacterized protein</fullName>
    </submittedName>
</protein>
<keyword evidence="3" id="KW-1185">Reference proteome</keyword>
<dbReference type="EMBL" id="APAU02000019">
    <property type="protein sequence ID" value="EUB61495.1"/>
    <property type="molecule type" value="Genomic_DNA"/>
</dbReference>